<gene>
    <name evidence="4" type="ORF">JTE90_004264</name>
</gene>
<dbReference type="FunFam" id="1.10.12.10:FF:000001">
    <property type="entry name" value="Probable enoyl-CoA hydratase, mitochondrial"/>
    <property type="match status" value="1"/>
</dbReference>
<sequence>MLPTASLLNFRNLLVLTTRRMVSSTSSTGLVFEKLSGDRKGIVTLGLNRPEAKNSLGKQAVDAFAETLANLKYDKEARVLVLHSLVKGIFCAGADLKERLTMPEAEVAPFVGKIRQSITDLAELTIPTIAAIDGHALGGGLEMALACDLRVASATAKMGLVETRLAIIPGGGGTQRLARLVGPSHAKELIFTARIIDGSEAFKIGMVNHVADHNDNGNAAFVRALDLASEILGQGPLAVKLAKSAIDKGLEVDINAGLAFEMAYYAQTIGTKDRVEGLRAFKEKRPPKYIGE</sequence>
<reference evidence="4 5" key="1">
    <citation type="journal article" date="2022" name="Nat. Ecol. Evol.">
        <title>A masculinizing supergene underlies an exaggerated male reproductive morph in a spider.</title>
        <authorList>
            <person name="Hendrickx F."/>
            <person name="De Corte Z."/>
            <person name="Sonet G."/>
            <person name="Van Belleghem S.M."/>
            <person name="Kostlbacher S."/>
            <person name="Vangestel C."/>
        </authorList>
    </citation>
    <scope>NUCLEOTIDE SEQUENCE [LARGE SCALE GENOMIC DNA]</scope>
    <source>
        <strain evidence="4">W744_W776</strain>
    </source>
</reference>
<comment type="similarity">
    <text evidence="1 3">Belongs to the enoyl-CoA hydratase/isomerase family.</text>
</comment>
<dbReference type="SUPFAM" id="SSF52096">
    <property type="entry name" value="ClpP/crotonase"/>
    <property type="match status" value="1"/>
</dbReference>
<dbReference type="InterPro" id="IPR018376">
    <property type="entry name" value="Enoyl-CoA_hyd/isom_CS"/>
</dbReference>
<dbReference type="GO" id="GO:0006635">
    <property type="term" value="P:fatty acid beta-oxidation"/>
    <property type="evidence" value="ECO:0007669"/>
    <property type="project" value="TreeGrafter"/>
</dbReference>
<evidence type="ECO:0000256" key="2">
    <source>
        <dbReference type="ARBA" id="ARBA00023239"/>
    </source>
</evidence>
<dbReference type="Proteomes" id="UP000827092">
    <property type="component" value="Unassembled WGS sequence"/>
</dbReference>
<organism evidence="4 5">
    <name type="scientific">Oedothorax gibbosus</name>
    <dbReference type="NCBI Taxonomy" id="931172"/>
    <lineage>
        <taxon>Eukaryota</taxon>
        <taxon>Metazoa</taxon>
        <taxon>Ecdysozoa</taxon>
        <taxon>Arthropoda</taxon>
        <taxon>Chelicerata</taxon>
        <taxon>Arachnida</taxon>
        <taxon>Araneae</taxon>
        <taxon>Araneomorphae</taxon>
        <taxon>Entelegynae</taxon>
        <taxon>Araneoidea</taxon>
        <taxon>Linyphiidae</taxon>
        <taxon>Erigoninae</taxon>
        <taxon>Oedothorax</taxon>
    </lineage>
</organism>
<protein>
    <submittedName>
        <fullName evidence="4">Uncharacterized protein</fullName>
    </submittedName>
</protein>
<dbReference type="Gene3D" id="3.90.226.10">
    <property type="entry name" value="2-enoyl-CoA Hydratase, Chain A, domain 1"/>
    <property type="match status" value="1"/>
</dbReference>
<dbReference type="InterPro" id="IPR001753">
    <property type="entry name" value="Enoyl-CoA_hydra/iso"/>
</dbReference>
<proteinExistence type="inferred from homology"/>
<dbReference type="EMBL" id="JAFNEN010000442">
    <property type="protein sequence ID" value="KAG8182900.1"/>
    <property type="molecule type" value="Genomic_DNA"/>
</dbReference>
<evidence type="ECO:0000313" key="4">
    <source>
        <dbReference type="EMBL" id="KAG8182900.1"/>
    </source>
</evidence>
<dbReference type="AlphaFoldDB" id="A0AAV6UH66"/>
<dbReference type="Pfam" id="PF00378">
    <property type="entry name" value="ECH_1"/>
    <property type="match status" value="1"/>
</dbReference>
<keyword evidence="5" id="KW-1185">Reference proteome</keyword>
<dbReference type="GO" id="GO:0004300">
    <property type="term" value="F:enoyl-CoA hydratase activity"/>
    <property type="evidence" value="ECO:0007669"/>
    <property type="project" value="UniProtKB-ARBA"/>
</dbReference>
<keyword evidence="2" id="KW-0456">Lyase</keyword>
<dbReference type="InterPro" id="IPR029045">
    <property type="entry name" value="ClpP/crotonase-like_dom_sf"/>
</dbReference>
<dbReference type="PROSITE" id="PS00166">
    <property type="entry name" value="ENOYL_COA_HYDRATASE"/>
    <property type="match status" value="1"/>
</dbReference>
<evidence type="ECO:0000256" key="3">
    <source>
        <dbReference type="RuleBase" id="RU003707"/>
    </source>
</evidence>
<comment type="caution">
    <text evidence="4">The sequence shown here is derived from an EMBL/GenBank/DDBJ whole genome shotgun (WGS) entry which is preliminary data.</text>
</comment>
<dbReference type="Gene3D" id="1.10.12.10">
    <property type="entry name" value="Lyase 2-enoyl-coa Hydratase, Chain A, domain 2"/>
    <property type="match status" value="1"/>
</dbReference>
<evidence type="ECO:0000313" key="5">
    <source>
        <dbReference type="Proteomes" id="UP000827092"/>
    </source>
</evidence>
<dbReference type="PANTHER" id="PTHR11941:SF171">
    <property type="entry name" value="SD19268P"/>
    <property type="match status" value="1"/>
</dbReference>
<dbReference type="FunFam" id="3.90.226.10:FF:000009">
    <property type="entry name" value="Carnitinyl-CoA dehydratase"/>
    <property type="match status" value="1"/>
</dbReference>
<dbReference type="GO" id="GO:0005739">
    <property type="term" value="C:mitochondrion"/>
    <property type="evidence" value="ECO:0007669"/>
    <property type="project" value="TreeGrafter"/>
</dbReference>
<evidence type="ECO:0000256" key="1">
    <source>
        <dbReference type="ARBA" id="ARBA00005254"/>
    </source>
</evidence>
<dbReference type="InterPro" id="IPR014748">
    <property type="entry name" value="Enoyl-CoA_hydra_C"/>
</dbReference>
<dbReference type="CDD" id="cd06558">
    <property type="entry name" value="crotonase-like"/>
    <property type="match status" value="1"/>
</dbReference>
<dbReference type="PANTHER" id="PTHR11941">
    <property type="entry name" value="ENOYL-COA HYDRATASE-RELATED"/>
    <property type="match status" value="1"/>
</dbReference>
<accession>A0AAV6UH66</accession>
<name>A0AAV6UH66_9ARAC</name>